<dbReference type="EMBL" id="AP015041">
    <property type="protein sequence ID" value="BAT96046.1"/>
    <property type="molecule type" value="Genomic_DNA"/>
</dbReference>
<reference evidence="1 2" key="1">
    <citation type="journal article" date="2015" name="Sci. Rep.">
        <title>The power of single molecule real-time sequencing technology in the de novo assembly of a eukaryotic genome.</title>
        <authorList>
            <person name="Sakai H."/>
            <person name="Naito K."/>
            <person name="Ogiso-Tanaka E."/>
            <person name="Takahashi Y."/>
            <person name="Iseki K."/>
            <person name="Muto C."/>
            <person name="Satou K."/>
            <person name="Teruya K."/>
            <person name="Shiroma A."/>
            <person name="Shimoji M."/>
            <person name="Hirano T."/>
            <person name="Itoh T."/>
            <person name="Kaga A."/>
            <person name="Tomooka N."/>
        </authorList>
    </citation>
    <scope>NUCLEOTIDE SEQUENCE [LARGE SCALE GENOMIC DNA]</scope>
    <source>
        <strain evidence="2">cv. Shumari</strain>
    </source>
</reference>
<keyword evidence="2" id="KW-1185">Reference proteome</keyword>
<feature type="non-terminal residue" evidence="1">
    <location>
        <position position="86"/>
    </location>
</feature>
<sequence>MEVPNMASSKAYALTHLLSSTYDKHLSIFFSRVFFFPTLEIYYCSTAHQNSPSNSFGISNRRPLKYYFNYGLPKPTHSDIPCFSEI</sequence>
<proteinExistence type="predicted"/>
<evidence type="ECO:0000313" key="2">
    <source>
        <dbReference type="Proteomes" id="UP000291084"/>
    </source>
</evidence>
<dbReference type="AlphaFoldDB" id="A0A0S3STA8"/>
<dbReference type="Proteomes" id="UP000291084">
    <property type="component" value="Chromosome 8"/>
</dbReference>
<gene>
    <name evidence="1" type="primary">Vigan.08G291600</name>
    <name evidence="1" type="ORF">VIGAN_08291600</name>
</gene>
<evidence type="ECO:0000313" key="1">
    <source>
        <dbReference type="EMBL" id="BAT96046.1"/>
    </source>
</evidence>
<protein>
    <submittedName>
        <fullName evidence="1">Uncharacterized protein</fullName>
    </submittedName>
</protein>
<organism evidence="1 2">
    <name type="scientific">Vigna angularis var. angularis</name>
    <dbReference type="NCBI Taxonomy" id="157739"/>
    <lineage>
        <taxon>Eukaryota</taxon>
        <taxon>Viridiplantae</taxon>
        <taxon>Streptophyta</taxon>
        <taxon>Embryophyta</taxon>
        <taxon>Tracheophyta</taxon>
        <taxon>Spermatophyta</taxon>
        <taxon>Magnoliopsida</taxon>
        <taxon>eudicotyledons</taxon>
        <taxon>Gunneridae</taxon>
        <taxon>Pentapetalae</taxon>
        <taxon>rosids</taxon>
        <taxon>fabids</taxon>
        <taxon>Fabales</taxon>
        <taxon>Fabaceae</taxon>
        <taxon>Papilionoideae</taxon>
        <taxon>50 kb inversion clade</taxon>
        <taxon>NPAAA clade</taxon>
        <taxon>indigoferoid/millettioid clade</taxon>
        <taxon>Phaseoleae</taxon>
        <taxon>Vigna</taxon>
    </lineage>
</organism>
<accession>A0A0S3STA8</accession>
<name>A0A0S3STA8_PHAAN</name>